<dbReference type="Proteomes" id="UP000729402">
    <property type="component" value="Unassembled WGS sequence"/>
</dbReference>
<organism evidence="2 3">
    <name type="scientific">Zizania palustris</name>
    <name type="common">Northern wild rice</name>
    <dbReference type="NCBI Taxonomy" id="103762"/>
    <lineage>
        <taxon>Eukaryota</taxon>
        <taxon>Viridiplantae</taxon>
        <taxon>Streptophyta</taxon>
        <taxon>Embryophyta</taxon>
        <taxon>Tracheophyta</taxon>
        <taxon>Spermatophyta</taxon>
        <taxon>Magnoliopsida</taxon>
        <taxon>Liliopsida</taxon>
        <taxon>Poales</taxon>
        <taxon>Poaceae</taxon>
        <taxon>BOP clade</taxon>
        <taxon>Oryzoideae</taxon>
        <taxon>Oryzeae</taxon>
        <taxon>Zizaniinae</taxon>
        <taxon>Zizania</taxon>
    </lineage>
</organism>
<name>A0A8J5TLZ6_ZIZPA</name>
<sequence>MPWLEMWVPPVVGEGGDGMAVGLFLDDVVVEMAKIGTIEEPLLVSTIKDKKVERPLPILQMRQLKGEIGIVAKEDGSVLFEMGNTRVITVVYGPQEVVAHPDYCGFMHVL</sequence>
<accession>A0A8J5TLZ6</accession>
<reference evidence="2" key="2">
    <citation type="submission" date="2021-02" db="EMBL/GenBank/DDBJ databases">
        <authorList>
            <person name="Kimball J.A."/>
            <person name="Haas M.W."/>
            <person name="Macchietto M."/>
            <person name="Kono T."/>
            <person name="Duquette J."/>
            <person name="Shao M."/>
        </authorList>
    </citation>
    <scope>NUCLEOTIDE SEQUENCE</scope>
    <source>
        <tissue evidence="2">Fresh leaf tissue</tissue>
    </source>
</reference>
<evidence type="ECO:0000313" key="3">
    <source>
        <dbReference type="Proteomes" id="UP000729402"/>
    </source>
</evidence>
<proteinExistence type="predicted"/>
<keyword evidence="3" id="KW-1185">Reference proteome</keyword>
<dbReference type="OrthoDB" id="27298at2759"/>
<dbReference type="Pfam" id="PF01138">
    <property type="entry name" value="RNase_PH"/>
    <property type="match status" value="1"/>
</dbReference>
<dbReference type="InterPro" id="IPR001247">
    <property type="entry name" value="ExoRNase_PH_dom1"/>
</dbReference>
<evidence type="ECO:0000313" key="2">
    <source>
        <dbReference type="EMBL" id="KAG8083481.1"/>
    </source>
</evidence>
<dbReference type="AlphaFoldDB" id="A0A8J5TLZ6"/>
<gene>
    <name evidence="2" type="ORF">GUJ93_ZPchr0015g6684</name>
</gene>
<comment type="caution">
    <text evidence="2">The sequence shown here is derived from an EMBL/GenBank/DDBJ whole genome shotgun (WGS) entry which is preliminary data.</text>
</comment>
<feature type="domain" description="Exoribonuclease phosphorolytic" evidence="1">
    <location>
        <begin position="60"/>
        <end position="100"/>
    </location>
</feature>
<evidence type="ECO:0000259" key="1">
    <source>
        <dbReference type="Pfam" id="PF01138"/>
    </source>
</evidence>
<dbReference type="EMBL" id="JAAALK010000085">
    <property type="protein sequence ID" value="KAG8083481.1"/>
    <property type="molecule type" value="Genomic_DNA"/>
</dbReference>
<reference evidence="2" key="1">
    <citation type="journal article" date="2021" name="bioRxiv">
        <title>Whole Genome Assembly and Annotation of Northern Wild Rice, Zizania palustris L., Supports a Whole Genome Duplication in the Zizania Genus.</title>
        <authorList>
            <person name="Haas M."/>
            <person name="Kono T."/>
            <person name="Macchietto M."/>
            <person name="Millas R."/>
            <person name="McGilp L."/>
            <person name="Shao M."/>
            <person name="Duquette J."/>
            <person name="Hirsch C.N."/>
            <person name="Kimball J."/>
        </authorList>
    </citation>
    <scope>NUCLEOTIDE SEQUENCE</scope>
    <source>
        <tissue evidence="2">Fresh leaf tissue</tissue>
    </source>
</reference>
<protein>
    <recommendedName>
        <fullName evidence="1">Exoribonuclease phosphorolytic domain-containing protein</fullName>
    </recommendedName>
</protein>